<sequence length="1376" mass="153389">MSIWQIEEAQAFKNKLSSKGLYIPNPLLRSALTYSCLETQIAAQQNDILKQAAELADLRITLNETLHKLNHEAARAISLESTLAKCTEDLRNESLAAQNAAAALLGAQEKLKAKALDTRELEATLESLSHKSDNFNARGIKLEKEKATLEARVRELEGNLRQLSSPAPTVATPARQRATRRRSSSVSDTRIITLEQELKDTRVTLAQRETELRGATAKLAQTQNDMVKIENEKLASDKRLQAELRDLRVALQDRSEELEYMKEQQGDTGREEELLRRIDEDDATIAALKKLLADAPETADLKERLRRMEQKLLIEAERMLDMEGRHIELVREKEEALDEADEARSEISKLSDALRQKERMIEGLEQKPRLSIEQDVERLLGAIDRIRAERDDARRTLEFQQVESKFAEEALHARIAALTTANGNPPATVEAEVQLLQQQLAVAAAHEQSVLHQKNQEIWRMGRAAMASAVVIEHLRSQASSASEQLFSASTTSENVMEDACRKLKDVELQLGAAAQSLEAMTRQRDELLGQLALKESDWRGELERVKVAHKGATEALAESDTRFKDTERLLNDVTAERDNLNLEVANFSADLDAARRELAAAETRYSALQFHQLASMSSNEATTTLRAQLAEQEKRLARRTEDLNVLQHDNQRLETNLRLQEERLSEMVMELEVLATEKDAMVDDCADARQARDAAIARVEELEVEMEGRLEAGDVTLCAMVSVVVQTVDKSRQALRRLSERARRSSQESAAESLSWSTRVSELDKKHRDLQVLVSSMEASHHAEVERLTEQLAEKDRLLGDNDLEGELAQLKVKHVEEMGLLQGQLIETTSALDEARARCQAAEENYRQALSESTQSKQELESAAGDAAKQVESLRMELGRIRDEHAVAIERLNNQVTAAVSDTEKVQAAHRELEDLHQSTVGEFAEAREAASTRLKELEALVADLDSQVEAQTEDADTWRRRFDEEAEVRTQEQEELQAAFRLATARFEEELSAVSAELSEARSEAESALEERTALQEEVTTLQAEIQRSLSLRRYLENQVKESEQVVASLTADLEQARAQHVRAEQTGKAAEVNLSLQNAQHRREMSELQRQLTALQSQPDLGGVIADLEERNNEMEELLKNKCAEIEENDDRALEMLKSNKKLTTKVESLTRKVQNLQAKLAAAKASNPSASEPMEVPEYKASPSLPNIPTRQRSNTLSAIPPVPSLPTFALPSPGRGLSNRVASGSALPRPKTPERKAIPVFKAQTPERRIAPIPPSPSAPVLGQKRRAPDDFEDINVPTQGFTPESLPDENGTPRVRRVLTSLHSGFTPVRQSGRTAAVASPKRTLPASRSSTSYIADVTNSPRLGDTAKSKRSWLGKIRGTSRAAPGDL</sequence>
<reference evidence="3" key="1">
    <citation type="submission" date="2023-03" db="EMBL/GenBank/DDBJ databases">
        <title>Massive genome expansion in bonnet fungi (Mycena s.s.) driven by repeated elements and novel gene families across ecological guilds.</title>
        <authorList>
            <consortium name="Lawrence Berkeley National Laboratory"/>
            <person name="Harder C.B."/>
            <person name="Miyauchi S."/>
            <person name="Viragh M."/>
            <person name="Kuo A."/>
            <person name="Thoen E."/>
            <person name="Andreopoulos B."/>
            <person name="Lu D."/>
            <person name="Skrede I."/>
            <person name="Drula E."/>
            <person name="Henrissat B."/>
            <person name="Morin E."/>
            <person name="Kohler A."/>
            <person name="Barry K."/>
            <person name="LaButti K."/>
            <person name="Morin E."/>
            <person name="Salamov A."/>
            <person name="Lipzen A."/>
            <person name="Mereny Z."/>
            <person name="Hegedus B."/>
            <person name="Baldrian P."/>
            <person name="Stursova M."/>
            <person name="Weitz H."/>
            <person name="Taylor A."/>
            <person name="Grigoriev I.V."/>
            <person name="Nagy L.G."/>
            <person name="Martin F."/>
            <person name="Kauserud H."/>
        </authorList>
    </citation>
    <scope>NUCLEOTIDE SEQUENCE</scope>
    <source>
        <strain evidence="3">CBHHK200</strain>
    </source>
</reference>
<feature type="region of interest" description="Disordered" evidence="2">
    <location>
        <begin position="1314"/>
        <end position="1376"/>
    </location>
</feature>
<dbReference type="Proteomes" id="UP001218188">
    <property type="component" value="Unassembled WGS sequence"/>
</dbReference>
<evidence type="ECO:0000313" key="3">
    <source>
        <dbReference type="EMBL" id="KAJ7040329.1"/>
    </source>
</evidence>
<evidence type="ECO:0000256" key="2">
    <source>
        <dbReference type="SAM" id="MobiDB-lite"/>
    </source>
</evidence>
<gene>
    <name evidence="3" type="ORF">C8F04DRAFT_1083226</name>
</gene>
<feature type="coiled-coil region" evidence="1">
    <location>
        <begin position="827"/>
        <end position="879"/>
    </location>
</feature>
<name>A0AAD6XCL3_9AGAR</name>
<feature type="region of interest" description="Disordered" evidence="2">
    <location>
        <begin position="164"/>
        <end position="186"/>
    </location>
</feature>
<evidence type="ECO:0000313" key="4">
    <source>
        <dbReference type="Proteomes" id="UP001218188"/>
    </source>
</evidence>
<evidence type="ECO:0000256" key="1">
    <source>
        <dbReference type="SAM" id="Coils"/>
    </source>
</evidence>
<keyword evidence="4" id="KW-1185">Reference proteome</keyword>
<feature type="coiled-coil region" evidence="1">
    <location>
        <begin position="504"/>
        <end position="538"/>
    </location>
</feature>
<protein>
    <submittedName>
        <fullName evidence="3">Uncharacterized protein</fullName>
    </submittedName>
</protein>
<keyword evidence="1" id="KW-0175">Coiled coil</keyword>
<proteinExistence type="predicted"/>
<feature type="coiled-coil region" evidence="1">
    <location>
        <begin position="930"/>
        <end position="957"/>
    </location>
</feature>
<organism evidence="3 4">
    <name type="scientific">Mycena alexandri</name>
    <dbReference type="NCBI Taxonomy" id="1745969"/>
    <lineage>
        <taxon>Eukaryota</taxon>
        <taxon>Fungi</taxon>
        <taxon>Dikarya</taxon>
        <taxon>Basidiomycota</taxon>
        <taxon>Agaricomycotina</taxon>
        <taxon>Agaricomycetes</taxon>
        <taxon>Agaricomycetidae</taxon>
        <taxon>Agaricales</taxon>
        <taxon>Marasmiineae</taxon>
        <taxon>Mycenaceae</taxon>
        <taxon>Mycena</taxon>
    </lineage>
</organism>
<feature type="compositionally biased region" description="Polar residues" evidence="2">
    <location>
        <begin position="1334"/>
        <end position="1349"/>
    </location>
</feature>
<accession>A0AAD6XCL3</accession>
<feature type="region of interest" description="Disordered" evidence="2">
    <location>
        <begin position="1169"/>
        <end position="1192"/>
    </location>
</feature>
<feature type="coiled-coil region" evidence="1">
    <location>
        <begin position="326"/>
        <end position="403"/>
    </location>
</feature>
<feature type="compositionally biased region" description="Low complexity" evidence="2">
    <location>
        <begin position="166"/>
        <end position="176"/>
    </location>
</feature>
<feature type="coiled-coil region" evidence="1">
    <location>
        <begin position="191"/>
        <end position="232"/>
    </location>
</feature>
<feature type="region of interest" description="Disordered" evidence="2">
    <location>
        <begin position="1277"/>
        <end position="1299"/>
    </location>
</feature>
<dbReference type="EMBL" id="JARJCM010000022">
    <property type="protein sequence ID" value="KAJ7040329.1"/>
    <property type="molecule type" value="Genomic_DNA"/>
</dbReference>
<feature type="coiled-coil region" evidence="1">
    <location>
        <begin position="564"/>
        <end position="749"/>
    </location>
</feature>
<comment type="caution">
    <text evidence="3">The sequence shown here is derived from an EMBL/GenBank/DDBJ whole genome shotgun (WGS) entry which is preliminary data.</text>
</comment>